<dbReference type="STRING" id="983967.A0A1E4T8Y1"/>
<name>A0A1E4T8Y1_9ASCO</name>
<feature type="active site" description="Proton donor" evidence="7">
    <location>
        <position position="181"/>
    </location>
</feature>
<evidence type="ECO:0000256" key="7">
    <source>
        <dbReference type="PROSITE-ProRule" id="PRU01393"/>
    </source>
</evidence>
<dbReference type="EC" id="3.4.19.12" evidence="8"/>
<dbReference type="GO" id="GO:0004843">
    <property type="term" value="F:cysteine-type deubiquitinase activity"/>
    <property type="evidence" value="ECO:0007669"/>
    <property type="project" value="UniProtKB-UniRule"/>
</dbReference>
<dbReference type="SUPFAM" id="SSF54001">
    <property type="entry name" value="Cysteine proteinases"/>
    <property type="match status" value="1"/>
</dbReference>
<dbReference type="PROSITE" id="PS52048">
    <property type="entry name" value="UCH_DOMAIN"/>
    <property type="match status" value="1"/>
</dbReference>
<protein>
    <recommendedName>
        <fullName evidence="8">Ubiquitin carboxyl-terminal hydrolase</fullName>
        <ecNumber evidence="8">3.4.19.12</ecNumber>
    </recommendedName>
</protein>
<dbReference type="PRINTS" id="PR00707">
    <property type="entry name" value="UBCTHYDRLASE"/>
</dbReference>
<organism evidence="10 11">
    <name type="scientific">[Candida] arabinofermentans NRRL YB-2248</name>
    <dbReference type="NCBI Taxonomy" id="983967"/>
    <lineage>
        <taxon>Eukaryota</taxon>
        <taxon>Fungi</taxon>
        <taxon>Dikarya</taxon>
        <taxon>Ascomycota</taxon>
        <taxon>Saccharomycotina</taxon>
        <taxon>Pichiomycetes</taxon>
        <taxon>Pichiales</taxon>
        <taxon>Pichiaceae</taxon>
        <taxon>Ogataea</taxon>
        <taxon>Ogataea/Candida clade</taxon>
    </lineage>
</organism>
<sequence>MAEQEDIKDFGSVIPLESNPEIFSDFAKKLGLSPLISFFDIYSITDPDLISFLSRPISSIILLFPITEAYEKQKSIEESTRDLEKDDNFQNIIWFKQLLRNGCGLYGLLHTLCNLPSGLIVNQSKVWEFIESLKNLKDVKNYNNYREKTEMISNLSLSLYENFSKQGQTEAPPAEADTDLHFICFTKGKNGHIFELDGRRNGPVDLGLSTGDADVLDSDIVTDRIKLYMDLAAGANELNFAMMGLGPSFD</sequence>
<feature type="site" description="Transition state stabilizer" evidence="7">
    <location>
        <position position="97"/>
    </location>
</feature>
<evidence type="ECO:0000256" key="3">
    <source>
        <dbReference type="ARBA" id="ARBA00022670"/>
    </source>
</evidence>
<evidence type="ECO:0000313" key="10">
    <source>
        <dbReference type="EMBL" id="ODV88210.1"/>
    </source>
</evidence>
<dbReference type="OrthoDB" id="427186at2759"/>
<evidence type="ECO:0000259" key="9">
    <source>
        <dbReference type="PROSITE" id="PS52048"/>
    </source>
</evidence>
<keyword evidence="3 7" id="KW-0645">Protease</keyword>
<evidence type="ECO:0000313" key="11">
    <source>
        <dbReference type="Proteomes" id="UP000094801"/>
    </source>
</evidence>
<evidence type="ECO:0000256" key="2">
    <source>
        <dbReference type="ARBA" id="ARBA00009326"/>
    </source>
</evidence>
<dbReference type="Proteomes" id="UP000094801">
    <property type="component" value="Unassembled WGS sequence"/>
</dbReference>
<keyword evidence="4 7" id="KW-0833">Ubl conjugation pathway</keyword>
<dbReference type="GO" id="GO:0016579">
    <property type="term" value="P:protein deubiquitination"/>
    <property type="evidence" value="ECO:0007669"/>
    <property type="project" value="TreeGrafter"/>
</dbReference>
<dbReference type="GO" id="GO:0005737">
    <property type="term" value="C:cytoplasm"/>
    <property type="evidence" value="ECO:0007669"/>
    <property type="project" value="TreeGrafter"/>
</dbReference>
<evidence type="ECO:0000256" key="1">
    <source>
        <dbReference type="ARBA" id="ARBA00000707"/>
    </source>
</evidence>
<keyword evidence="11" id="KW-1185">Reference proteome</keyword>
<dbReference type="EMBL" id="KV453847">
    <property type="protein sequence ID" value="ODV88210.1"/>
    <property type="molecule type" value="Genomic_DNA"/>
</dbReference>
<evidence type="ECO:0000256" key="4">
    <source>
        <dbReference type="ARBA" id="ARBA00022786"/>
    </source>
</evidence>
<keyword evidence="5 7" id="KW-0378">Hydrolase</keyword>
<feature type="active site" description="Nucleophile" evidence="7">
    <location>
        <position position="103"/>
    </location>
</feature>
<feature type="site" description="Important for enzyme activity" evidence="7">
    <location>
        <position position="197"/>
    </location>
</feature>
<comment type="catalytic activity">
    <reaction evidence="1 7 8">
        <text>Thiol-dependent hydrolysis of ester, thioester, amide, peptide and isopeptide bonds formed by the C-terminal Gly of ubiquitin (a 76-residue protein attached to proteins as an intracellular targeting signal).</text>
        <dbReference type="EC" id="3.4.19.12"/>
    </reaction>
</comment>
<evidence type="ECO:0000256" key="5">
    <source>
        <dbReference type="ARBA" id="ARBA00022801"/>
    </source>
</evidence>
<dbReference type="GO" id="GO:0006511">
    <property type="term" value="P:ubiquitin-dependent protein catabolic process"/>
    <property type="evidence" value="ECO:0007669"/>
    <property type="project" value="UniProtKB-UniRule"/>
</dbReference>
<keyword evidence="6 7" id="KW-0788">Thiol protease</keyword>
<gene>
    <name evidence="10" type="ORF">CANARDRAFT_5509</name>
</gene>
<reference evidence="11" key="1">
    <citation type="submission" date="2016-04" db="EMBL/GenBank/DDBJ databases">
        <title>Comparative genomics of biotechnologically important yeasts.</title>
        <authorList>
            <consortium name="DOE Joint Genome Institute"/>
            <person name="Riley R."/>
            <person name="Haridas S."/>
            <person name="Wolfe K.H."/>
            <person name="Lopes M.R."/>
            <person name="Hittinger C.T."/>
            <person name="Goker M."/>
            <person name="Salamov A."/>
            <person name="Wisecaver J."/>
            <person name="Long T.M."/>
            <person name="Aerts A.L."/>
            <person name="Barry K."/>
            <person name="Choi C."/>
            <person name="Clum A."/>
            <person name="Coughlan A.Y."/>
            <person name="Deshpande S."/>
            <person name="Douglass A.P."/>
            <person name="Hanson S.J."/>
            <person name="Klenk H.-P."/>
            <person name="Labutti K."/>
            <person name="Lapidus A."/>
            <person name="Lindquist E."/>
            <person name="Lipzen A."/>
            <person name="Meier-Kolthoff J.P."/>
            <person name="Ohm R.A."/>
            <person name="Otillar R.P."/>
            <person name="Pangilinan J."/>
            <person name="Peng Y."/>
            <person name="Rokas A."/>
            <person name="Rosa C.A."/>
            <person name="Scheuner C."/>
            <person name="Sibirny A.A."/>
            <person name="Slot J.C."/>
            <person name="Stielow J.B."/>
            <person name="Sun H."/>
            <person name="Kurtzman C.P."/>
            <person name="Blackwell M."/>
            <person name="Grigoriev I.V."/>
            <person name="Jeffries T.W."/>
        </authorList>
    </citation>
    <scope>NUCLEOTIDE SEQUENCE [LARGE SCALE GENOMIC DNA]</scope>
    <source>
        <strain evidence="11">NRRL YB-2248</strain>
    </source>
</reference>
<comment type="similarity">
    <text evidence="2 7 8">Belongs to the peptidase C12 family.</text>
</comment>
<dbReference type="PANTHER" id="PTHR10589:SF17">
    <property type="entry name" value="UBIQUITIN CARBOXYL-TERMINAL HYDROLASE"/>
    <property type="match status" value="1"/>
</dbReference>
<proteinExistence type="inferred from homology"/>
<accession>A0A1E4T8Y1</accession>
<dbReference type="AlphaFoldDB" id="A0A1E4T8Y1"/>
<dbReference type="InterPro" id="IPR036959">
    <property type="entry name" value="Peptidase_C12_UCH_sf"/>
</dbReference>
<dbReference type="InterPro" id="IPR001578">
    <property type="entry name" value="Peptidase_C12_UCH"/>
</dbReference>
<dbReference type="Pfam" id="PF01088">
    <property type="entry name" value="Peptidase_C12"/>
    <property type="match status" value="1"/>
</dbReference>
<evidence type="ECO:0000256" key="8">
    <source>
        <dbReference type="RuleBase" id="RU361215"/>
    </source>
</evidence>
<evidence type="ECO:0000256" key="6">
    <source>
        <dbReference type="ARBA" id="ARBA00022807"/>
    </source>
</evidence>
<dbReference type="InterPro" id="IPR038765">
    <property type="entry name" value="Papain-like_cys_pep_sf"/>
</dbReference>
<dbReference type="Gene3D" id="3.40.532.10">
    <property type="entry name" value="Peptidase C12, ubiquitin carboxyl-terminal hydrolase"/>
    <property type="match status" value="1"/>
</dbReference>
<dbReference type="PANTHER" id="PTHR10589">
    <property type="entry name" value="UBIQUITIN CARBOXYL-TERMINAL HYDROLASE"/>
    <property type="match status" value="1"/>
</dbReference>
<feature type="domain" description="UCH catalytic" evidence="9">
    <location>
        <begin position="12"/>
        <end position="247"/>
    </location>
</feature>